<dbReference type="OrthoDB" id="9790413at2"/>
<sequence>MKGAREKIIQIAAQSFAQNGYDGTSTREITAKAGVNLSSISYYFGGKEGLFKAVIEECFKPILTFIDTMEGNPSGIACLKGYLNFAYAYIHNQTYGRFVLWLLSAPHSFRAFVVANYMSRVFSFLKGCMQKGKDCGELRADLDIESACLMFVGMINFYILNQDNIQMLLHPQLAATKPAARKSAHKKDAKEVAYFEYMIEIFLQGAGTNR</sequence>
<dbReference type="GO" id="GO:0003677">
    <property type="term" value="F:DNA binding"/>
    <property type="evidence" value="ECO:0007669"/>
    <property type="project" value="UniProtKB-UniRule"/>
</dbReference>
<dbReference type="InterPro" id="IPR009057">
    <property type="entry name" value="Homeodomain-like_sf"/>
</dbReference>
<dbReference type="PANTHER" id="PTHR30328:SF54">
    <property type="entry name" value="HTH-TYPE TRANSCRIPTIONAL REPRESSOR SCO4008"/>
    <property type="match status" value="1"/>
</dbReference>
<dbReference type="PRINTS" id="PR00455">
    <property type="entry name" value="HTHTETR"/>
</dbReference>
<proteinExistence type="predicted"/>
<dbReference type="InterPro" id="IPR050109">
    <property type="entry name" value="HTH-type_TetR-like_transc_reg"/>
</dbReference>
<dbReference type="Pfam" id="PF00440">
    <property type="entry name" value="TetR_N"/>
    <property type="match status" value="1"/>
</dbReference>
<dbReference type="Gene3D" id="1.10.10.60">
    <property type="entry name" value="Homeodomain-like"/>
    <property type="match status" value="1"/>
</dbReference>
<dbReference type="Proteomes" id="UP000029733">
    <property type="component" value="Unassembled WGS sequence"/>
</dbReference>
<dbReference type="AlphaFoldDB" id="A0A4U8TDQ8"/>
<dbReference type="PANTHER" id="PTHR30328">
    <property type="entry name" value="TRANSCRIPTIONAL REPRESSOR"/>
    <property type="match status" value="1"/>
</dbReference>
<comment type="caution">
    <text evidence="4">The sequence shown here is derived from an EMBL/GenBank/DDBJ whole genome shotgun (WGS) entry which is preliminary data.</text>
</comment>
<reference evidence="4 5" key="1">
    <citation type="journal article" date="2014" name="Genome Announc.">
        <title>Draft genome sequences of eight enterohepatic helicobacter species isolated from both laboratory and wild rodents.</title>
        <authorList>
            <person name="Sheh A."/>
            <person name="Shen Z."/>
            <person name="Fox J.G."/>
        </authorList>
    </citation>
    <scope>NUCLEOTIDE SEQUENCE [LARGE SCALE GENOMIC DNA]</scope>
    <source>
        <strain evidence="4 5">MIT 09-6949</strain>
    </source>
</reference>
<evidence type="ECO:0000313" key="5">
    <source>
        <dbReference type="Proteomes" id="UP000029733"/>
    </source>
</evidence>
<name>A0A4U8TDQ8_9HELI</name>
<evidence type="ECO:0000256" key="2">
    <source>
        <dbReference type="PROSITE-ProRule" id="PRU00335"/>
    </source>
</evidence>
<dbReference type="SUPFAM" id="SSF48498">
    <property type="entry name" value="Tetracyclin repressor-like, C-terminal domain"/>
    <property type="match status" value="1"/>
</dbReference>
<dbReference type="EMBL" id="JRPR02000002">
    <property type="protein sequence ID" value="TLD96797.1"/>
    <property type="molecule type" value="Genomic_DNA"/>
</dbReference>
<organism evidence="4 5">
    <name type="scientific">Helicobacter jaachi</name>
    <dbReference type="NCBI Taxonomy" id="1677920"/>
    <lineage>
        <taxon>Bacteria</taxon>
        <taxon>Pseudomonadati</taxon>
        <taxon>Campylobacterota</taxon>
        <taxon>Epsilonproteobacteria</taxon>
        <taxon>Campylobacterales</taxon>
        <taxon>Helicobacteraceae</taxon>
        <taxon>Helicobacter</taxon>
    </lineage>
</organism>
<dbReference type="SUPFAM" id="SSF46689">
    <property type="entry name" value="Homeodomain-like"/>
    <property type="match status" value="1"/>
</dbReference>
<dbReference type="InterPro" id="IPR001647">
    <property type="entry name" value="HTH_TetR"/>
</dbReference>
<protein>
    <submittedName>
        <fullName evidence="4">TetR/AcrR family transcriptional regulator</fullName>
    </submittedName>
</protein>
<keyword evidence="5" id="KW-1185">Reference proteome</keyword>
<dbReference type="PROSITE" id="PS50977">
    <property type="entry name" value="HTH_TETR_2"/>
    <property type="match status" value="1"/>
</dbReference>
<feature type="domain" description="HTH tetR-type" evidence="3">
    <location>
        <begin position="2"/>
        <end position="62"/>
    </location>
</feature>
<dbReference type="RefSeq" id="WP_052057779.1">
    <property type="nucleotide sequence ID" value="NZ_JRPR02000002.1"/>
</dbReference>
<keyword evidence="1 2" id="KW-0238">DNA-binding</keyword>
<dbReference type="InterPro" id="IPR036271">
    <property type="entry name" value="Tet_transcr_reg_TetR-rel_C_sf"/>
</dbReference>
<dbReference type="Gene3D" id="1.10.357.10">
    <property type="entry name" value="Tetracycline Repressor, domain 2"/>
    <property type="match status" value="1"/>
</dbReference>
<evidence type="ECO:0000259" key="3">
    <source>
        <dbReference type="PROSITE" id="PS50977"/>
    </source>
</evidence>
<evidence type="ECO:0000313" key="4">
    <source>
        <dbReference type="EMBL" id="TLD96797.1"/>
    </source>
</evidence>
<dbReference type="InterPro" id="IPR041474">
    <property type="entry name" value="NicS_C"/>
</dbReference>
<dbReference type="Pfam" id="PF17938">
    <property type="entry name" value="TetR_C_29"/>
    <property type="match status" value="1"/>
</dbReference>
<gene>
    <name evidence="4" type="ORF">LS71_004130</name>
</gene>
<accession>A0A4U8TDQ8</accession>
<feature type="DNA-binding region" description="H-T-H motif" evidence="2">
    <location>
        <begin position="25"/>
        <end position="44"/>
    </location>
</feature>
<evidence type="ECO:0000256" key="1">
    <source>
        <dbReference type="ARBA" id="ARBA00023125"/>
    </source>
</evidence>